<sequence length="114" mass="12681">MLPARNKMNRFADGSLVDPYSECCQSSDHFQDAHLAHSIERQVMNALLSTPGLKISALVVHRIPDGVCVEGTIEVDEPHADPCQQIVDSIKRVEGINQVVNRLVTRCPFAESQW</sequence>
<dbReference type="OrthoDB" id="289524at2"/>
<gene>
    <name evidence="1" type="ORF">Pla110_30580</name>
</gene>
<organism evidence="1 2">
    <name type="scientific">Polystyrenella longa</name>
    <dbReference type="NCBI Taxonomy" id="2528007"/>
    <lineage>
        <taxon>Bacteria</taxon>
        <taxon>Pseudomonadati</taxon>
        <taxon>Planctomycetota</taxon>
        <taxon>Planctomycetia</taxon>
        <taxon>Planctomycetales</taxon>
        <taxon>Planctomycetaceae</taxon>
        <taxon>Polystyrenella</taxon>
    </lineage>
</organism>
<keyword evidence="2" id="KW-1185">Reference proteome</keyword>
<evidence type="ECO:0000313" key="1">
    <source>
        <dbReference type="EMBL" id="QDU81317.1"/>
    </source>
</evidence>
<dbReference type="AlphaFoldDB" id="A0A518CQ14"/>
<protein>
    <recommendedName>
        <fullName evidence="3">BON domain protein</fullName>
    </recommendedName>
</protein>
<evidence type="ECO:0008006" key="3">
    <source>
        <dbReference type="Google" id="ProtNLM"/>
    </source>
</evidence>
<dbReference type="Proteomes" id="UP000317178">
    <property type="component" value="Chromosome"/>
</dbReference>
<name>A0A518CQ14_9PLAN</name>
<dbReference type="KEGG" id="plon:Pla110_30580"/>
<accession>A0A518CQ14</accession>
<evidence type="ECO:0000313" key="2">
    <source>
        <dbReference type="Proteomes" id="UP000317178"/>
    </source>
</evidence>
<dbReference type="RefSeq" id="WP_144996559.1">
    <property type="nucleotide sequence ID" value="NZ_CP036281.1"/>
</dbReference>
<proteinExistence type="predicted"/>
<dbReference type="EMBL" id="CP036281">
    <property type="protein sequence ID" value="QDU81317.1"/>
    <property type="molecule type" value="Genomic_DNA"/>
</dbReference>
<reference evidence="1 2" key="1">
    <citation type="submission" date="2019-02" db="EMBL/GenBank/DDBJ databases">
        <title>Deep-cultivation of Planctomycetes and their phenomic and genomic characterization uncovers novel biology.</title>
        <authorList>
            <person name="Wiegand S."/>
            <person name="Jogler M."/>
            <person name="Boedeker C."/>
            <person name="Pinto D."/>
            <person name="Vollmers J."/>
            <person name="Rivas-Marin E."/>
            <person name="Kohn T."/>
            <person name="Peeters S.H."/>
            <person name="Heuer A."/>
            <person name="Rast P."/>
            <person name="Oberbeckmann S."/>
            <person name="Bunk B."/>
            <person name="Jeske O."/>
            <person name="Meyerdierks A."/>
            <person name="Storesund J.E."/>
            <person name="Kallscheuer N."/>
            <person name="Luecker S."/>
            <person name="Lage O.M."/>
            <person name="Pohl T."/>
            <person name="Merkel B.J."/>
            <person name="Hornburger P."/>
            <person name="Mueller R.-W."/>
            <person name="Bruemmer F."/>
            <person name="Labrenz M."/>
            <person name="Spormann A.M."/>
            <person name="Op den Camp H."/>
            <person name="Overmann J."/>
            <person name="Amann R."/>
            <person name="Jetten M.S.M."/>
            <person name="Mascher T."/>
            <person name="Medema M.H."/>
            <person name="Devos D.P."/>
            <person name="Kaster A.-K."/>
            <person name="Ovreas L."/>
            <person name="Rohde M."/>
            <person name="Galperin M.Y."/>
            <person name="Jogler C."/>
        </authorList>
    </citation>
    <scope>NUCLEOTIDE SEQUENCE [LARGE SCALE GENOMIC DNA]</scope>
    <source>
        <strain evidence="1 2">Pla110</strain>
    </source>
</reference>